<proteinExistence type="predicted"/>
<dbReference type="SUPFAM" id="SSF47095">
    <property type="entry name" value="HMG-box"/>
    <property type="match status" value="1"/>
</dbReference>
<dbReference type="SMART" id="SM00398">
    <property type="entry name" value="HMG"/>
    <property type="match status" value="1"/>
</dbReference>
<evidence type="ECO:0000313" key="4">
    <source>
        <dbReference type="EMBL" id="PIA16412.1"/>
    </source>
</evidence>
<dbReference type="OrthoDB" id="6247875at2759"/>
<feature type="region of interest" description="Disordered" evidence="2">
    <location>
        <begin position="163"/>
        <end position="234"/>
    </location>
</feature>
<dbReference type="InterPro" id="IPR036910">
    <property type="entry name" value="HMG_box_dom_sf"/>
</dbReference>
<protein>
    <recommendedName>
        <fullName evidence="3">HMG box domain-containing protein</fullName>
    </recommendedName>
</protein>
<dbReference type="PROSITE" id="PS50118">
    <property type="entry name" value="HMG_BOX_2"/>
    <property type="match status" value="1"/>
</dbReference>
<dbReference type="Pfam" id="PF00505">
    <property type="entry name" value="HMG_box"/>
    <property type="match status" value="1"/>
</dbReference>
<dbReference type="AlphaFoldDB" id="A0A2G5BBP1"/>
<dbReference type="Proteomes" id="UP000242474">
    <property type="component" value="Unassembled WGS sequence"/>
</dbReference>
<feature type="compositionally biased region" description="Low complexity" evidence="2">
    <location>
        <begin position="368"/>
        <end position="384"/>
    </location>
</feature>
<sequence length="605" mass="65520">MDSYHSQFAYAPSADASSYMSTLRYPNMDMTPMMGPMHLPPSIDPFPPVNNGPVSVAMSAAPSAAPVSHLMPSAQIGDKTSPCFIYRHDDASSSTVEQAAHQLCTADGRIYIEHIPNHSIVYIPLSASIDQVLGDLHRMAASRTIHGSALNVHDNHAYVSTATKPHPHQKQQPQQKQKQQRQSSAHHVLPQSTKQPQSQQQQEQPKQKQQPSQPSQQSQQHQQRKPKEKSAKPINAFIKYRSYKIAELKRLHPEVSQTDISRLAGECWKTEKEDIKNQFRVQYMEEKKVYDMKKATITGSNKRQRGCSEALSEIEKQKACEEATSAPLLEDGALPSSSLNMPTDFDATRRRRSLTLPPSAGDLCARAASASPMMASQQQQQQQQPNSKRRRCVTVDLRKQLAAKSSLLATPPFAAAVPPSQMDAFVSPMIDRAHSMGLGDSFNYPNCSQSLSQDYGAIGYYGALSLAPSLANDGSSQLLDMNSSVHSNSPYLDDMGPMAPLPIAQSFSMPDAVPHSETSGLTVDTSFVSVSDAASNSAFDLYTTGSDHDGLASSLVSASLVAASLSTMMATPQNTVVAPSSLSGPLEVTTALPVAESATTIVASE</sequence>
<keyword evidence="1" id="KW-0539">Nucleus</keyword>
<evidence type="ECO:0000256" key="1">
    <source>
        <dbReference type="PROSITE-ProRule" id="PRU00267"/>
    </source>
</evidence>
<dbReference type="InterPro" id="IPR009071">
    <property type="entry name" value="HMG_box_dom"/>
</dbReference>
<name>A0A2G5BBP1_COERN</name>
<dbReference type="EMBL" id="KZ303500">
    <property type="protein sequence ID" value="PIA16412.1"/>
    <property type="molecule type" value="Genomic_DNA"/>
</dbReference>
<organism evidence="4 5">
    <name type="scientific">Coemansia reversa (strain ATCC 12441 / NRRL 1564)</name>
    <dbReference type="NCBI Taxonomy" id="763665"/>
    <lineage>
        <taxon>Eukaryota</taxon>
        <taxon>Fungi</taxon>
        <taxon>Fungi incertae sedis</taxon>
        <taxon>Zoopagomycota</taxon>
        <taxon>Kickxellomycotina</taxon>
        <taxon>Kickxellomycetes</taxon>
        <taxon>Kickxellales</taxon>
        <taxon>Kickxellaceae</taxon>
        <taxon>Coemansia</taxon>
    </lineage>
</organism>
<accession>A0A2G5BBP1</accession>
<feature type="compositionally biased region" description="Low complexity" evidence="2">
    <location>
        <begin position="190"/>
        <end position="221"/>
    </location>
</feature>
<evidence type="ECO:0000313" key="5">
    <source>
        <dbReference type="Proteomes" id="UP000242474"/>
    </source>
</evidence>
<evidence type="ECO:0000256" key="2">
    <source>
        <dbReference type="SAM" id="MobiDB-lite"/>
    </source>
</evidence>
<dbReference type="GO" id="GO:0003677">
    <property type="term" value="F:DNA binding"/>
    <property type="evidence" value="ECO:0007669"/>
    <property type="project" value="UniProtKB-UniRule"/>
</dbReference>
<dbReference type="GO" id="GO:0005634">
    <property type="term" value="C:nucleus"/>
    <property type="evidence" value="ECO:0007669"/>
    <property type="project" value="UniProtKB-UniRule"/>
</dbReference>
<feature type="domain" description="HMG box" evidence="3">
    <location>
        <begin position="230"/>
        <end position="298"/>
    </location>
</feature>
<feature type="DNA-binding region" description="HMG box" evidence="1">
    <location>
        <begin position="230"/>
        <end position="298"/>
    </location>
</feature>
<gene>
    <name evidence="4" type="ORF">COEREDRAFT_87111</name>
</gene>
<keyword evidence="1" id="KW-0238">DNA-binding</keyword>
<dbReference type="STRING" id="763665.A0A2G5BBP1"/>
<feature type="region of interest" description="Disordered" evidence="2">
    <location>
        <begin position="368"/>
        <end position="391"/>
    </location>
</feature>
<keyword evidence="5" id="KW-1185">Reference proteome</keyword>
<reference evidence="4 5" key="1">
    <citation type="journal article" date="2015" name="Genome Biol. Evol.">
        <title>Phylogenomic analyses indicate that early fungi evolved digesting cell walls of algal ancestors of land plants.</title>
        <authorList>
            <person name="Chang Y."/>
            <person name="Wang S."/>
            <person name="Sekimoto S."/>
            <person name="Aerts A.L."/>
            <person name="Choi C."/>
            <person name="Clum A."/>
            <person name="LaButti K.M."/>
            <person name="Lindquist E.A."/>
            <person name="Yee Ngan C."/>
            <person name="Ohm R.A."/>
            <person name="Salamov A.A."/>
            <person name="Grigoriev I.V."/>
            <person name="Spatafora J.W."/>
            <person name="Berbee M.L."/>
        </authorList>
    </citation>
    <scope>NUCLEOTIDE SEQUENCE [LARGE SCALE GENOMIC DNA]</scope>
    <source>
        <strain evidence="4 5">NRRL 1564</strain>
    </source>
</reference>
<evidence type="ECO:0000259" key="3">
    <source>
        <dbReference type="PROSITE" id="PS50118"/>
    </source>
</evidence>
<dbReference type="Gene3D" id="1.10.30.10">
    <property type="entry name" value="High mobility group box domain"/>
    <property type="match status" value="1"/>
</dbReference>